<organism evidence="2 3">
    <name type="scientific">Kordiimonas lipolytica</name>
    <dbReference type="NCBI Taxonomy" id="1662421"/>
    <lineage>
        <taxon>Bacteria</taxon>
        <taxon>Pseudomonadati</taxon>
        <taxon>Pseudomonadota</taxon>
        <taxon>Alphaproteobacteria</taxon>
        <taxon>Kordiimonadales</taxon>
        <taxon>Kordiimonadaceae</taxon>
        <taxon>Kordiimonas</taxon>
    </lineage>
</organism>
<reference evidence="3" key="1">
    <citation type="journal article" date="2019" name="Int. J. Syst. Evol. Microbiol.">
        <title>The Global Catalogue of Microorganisms (GCM) 10K type strain sequencing project: providing services to taxonomists for standard genome sequencing and annotation.</title>
        <authorList>
            <consortium name="The Broad Institute Genomics Platform"/>
            <consortium name="The Broad Institute Genome Sequencing Center for Infectious Disease"/>
            <person name="Wu L."/>
            <person name="Ma J."/>
        </authorList>
    </citation>
    <scope>NUCLEOTIDE SEQUENCE [LARGE SCALE GENOMIC DNA]</scope>
    <source>
        <strain evidence="3">CGMCC 1.15304</strain>
    </source>
</reference>
<name>A0ABV8U668_9PROT</name>
<dbReference type="Pfam" id="PF00300">
    <property type="entry name" value="His_Phos_1"/>
    <property type="match status" value="1"/>
</dbReference>
<dbReference type="InterPro" id="IPR029033">
    <property type="entry name" value="His_PPase_superfam"/>
</dbReference>
<dbReference type="RefSeq" id="WP_068150656.1">
    <property type="nucleotide sequence ID" value="NZ_JBHSCR010000001.1"/>
</dbReference>
<feature type="chain" id="PRO_5046163371" evidence="1">
    <location>
        <begin position="22"/>
        <end position="166"/>
    </location>
</feature>
<feature type="signal peptide" evidence="1">
    <location>
        <begin position="1"/>
        <end position="21"/>
    </location>
</feature>
<evidence type="ECO:0000256" key="1">
    <source>
        <dbReference type="SAM" id="SignalP"/>
    </source>
</evidence>
<proteinExistence type="predicted"/>
<dbReference type="CDD" id="cd07067">
    <property type="entry name" value="HP_PGM_like"/>
    <property type="match status" value="1"/>
</dbReference>
<dbReference type="SMART" id="SM00855">
    <property type="entry name" value="PGAM"/>
    <property type="match status" value="1"/>
</dbReference>
<dbReference type="EMBL" id="JBHSCR010000001">
    <property type="protein sequence ID" value="MFC4346334.1"/>
    <property type="molecule type" value="Genomic_DNA"/>
</dbReference>
<accession>A0ABV8U668</accession>
<evidence type="ECO:0000313" key="2">
    <source>
        <dbReference type="EMBL" id="MFC4346334.1"/>
    </source>
</evidence>
<dbReference type="Proteomes" id="UP001595776">
    <property type="component" value="Unassembled WGS sequence"/>
</dbReference>
<dbReference type="SUPFAM" id="SSF53254">
    <property type="entry name" value="Phosphoglycerate mutase-like"/>
    <property type="match status" value="1"/>
</dbReference>
<dbReference type="InterPro" id="IPR013078">
    <property type="entry name" value="His_Pase_superF_clade-1"/>
</dbReference>
<sequence>MLRIFALLIVALIAVTPAALADATIYLVRHAEKASDGTRDPNLTDEGQARAAWIAEFLADKGVTKIYSTDYKRTRQTAAPAAEHAGVEISLYDPRALEAFAEQLKKETGVILVTGHSNTTPELVGHLVGEPLGELTEDQYDRIYIVTISAGGTASYRLTYSEPRTP</sequence>
<evidence type="ECO:0000313" key="3">
    <source>
        <dbReference type="Proteomes" id="UP001595776"/>
    </source>
</evidence>
<keyword evidence="3" id="KW-1185">Reference proteome</keyword>
<comment type="caution">
    <text evidence="2">The sequence shown here is derived from an EMBL/GenBank/DDBJ whole genome shotgun (WGS) entry which is preliminary data.</text>
</comment>
<keyword evidence="1" id="KW-0732">Signal</keyword>
<protein>
    <submittedName>
        <fullName evidence="2">SixA phosphatase family protein</fullName>
    </submittedName>
</protein>
<dbReference type="Gene3D" id="3.40.50.1240">
    <property type="entry name" value="Phosphoglycerate mutase-like"/>
    <property type="match status" value="1"/>
</dbReference>
<gene>
    <name evidence="2" type="ORF">ACFO5Q_00565</name>
</gene>